<name>A0A2T0BD80_9CLOT</name>
<comment type="miscellaneous">
    <text evidence="12">A lyase-type mechanism (elimination/hydration) is suggested for the cleavage of the lactyl ether bond of MurNAc 6-phosphate, with the formation of an alpha,beta-unsaturated aldehyde intermediate with (E)-stereochemistry, followed by the syn addition of water to give product.</text>
</comment>
<evidence type="ECO:0000313" key="15">
    <source>
        <dbReference type="Proteomes" id="UP000239471"/>
    </source>
</evidence>
<dbReference type="Pfam" id="PF22645">
    <property type="entry name" value="GKRP_SIS_N"/>
    <property type="match status" value="1"/>
</dbReference>
<dbReference type="SUPFAM" id="SSF53697">
    <property type="entry name" value="SIS domain"/>
    <property type="match status" value="1"/>
</dbReference>
<protein>
    <recommendedName>
        <fullName evidence="9 12">N-acetylmuramic acid 6-phosphate etherase</fullName>
        <shortName evidence="12">MurNAc-6-P etherase</shortName>
        <ecNumber evidence="8 12">4.2.1.126</ecNumber>
    </recommendedName>
    <alternativeName>
        <fullName evidence="11 12">N-acetylmuramic acid 6-phosphate hydrolase</fullName>
    </alternativeName>
    <alternativeName>
        <fullName evidence="10 12">N-acetylmuramic acid 6-phosphate lyase</fullName>
    </alternativeName>
</protein>
<dbReference type="PROSITE" id="PS51464">
    <property type="entry name" value="SIS"/>
    <property type="match status" value="1"/>
</dbReference>
<dbReference type="CDD" id="cd05007">
    <property type="entry name" value="SIS_Etherase"/>
    <property type="match status" value="1"/>
</dbReference>
<dbReference type="EC" id="4.2.1.126" evidence="8 12"/>
<comment type="subunit">
    <text evidence="1 12">Homodimer.</text>
</comment>
<dbReference type="InterPro" id="IPR040190">
    <property type="entry name" value="MURQ/GCKR"/>
</dbReference>
<sequence length="305" mass="32957">MEIDLDILDTEKINANSLNIDKLGTLDILKLINDEDKTIAKAVEKQLDNIQLAVDKIYKKLKNGGRLIYIGAGTSGRLGVLDAVECSPTYGVEDTFVQGIIAGGNDAMFKAKEGAEDSKELAYEDLKKVQLNENDAIVGIAASGRTPYVIGALGYAKTIGATTVSICCVKNGAISKLSEVAIEVLVGPEVVTGSTRMKSGTAQKMILNMISTTVMIKLGKVYRNLMIDVKATNEKLVERAKSIIIDCTSCTREQAEKAFIESNKDVKVAIFMILSNNNMEESVMILNKNNGRIRDALGTVKQLSS</sequence>
<comment type="pathway">
    <text evidence="6">Cell wall biogenesis.</text>
</comment>
<evidence type="ECO:0000256" key="4">
    <source>
        <dbReference type="ARBA" id="ARBA00051747"/>
    </source>
</evidence>
<dbReference type="Gene3D" id="3.40.50.10490">
    <property type="entry name" value="Glucose-6-phosphate isomerase like protein, domain 1"/>
    <property type="match status" value="1"/>
</dbReference>
<gene>
    <name evidence="12 14" type="primary">murQ</name>
    <name evidence="14" type="ORF">CLVI_22810</name>
</gene>
<evidence type="ECO:0000256" key="9">
    <source>
        <dbReference type="ARBA" id="ARBA00070061"/>
    </source>
</evidence>
<evidence type="ECO:0000256" key="2">
    <source>
        <dbReference type="ARBA" id="ARBA00023239"/>
    </source>
</evidence>
<dbReference type="NCBIfam" id="TIGR00274">
    <property type="entry name" value="N-acetylmuramic acid 6-phosphate etherase"/>
    <property type="match status" value="1"/>
</dbReference>
<evidence type="ECO:0000256" key="3">
    <source>
        <dbReference type="ARBA" id="ARBA00023277"/>
    </source>
</evidence>
<keyword evidence="3 12" id="KW-0119">Carbohydrate metabolism</keyword>
<dbReference type="NCBIfam" id="NF003915">
    <property type="entry name" value="PRK05441.1"/>
    <property type="match status" value="1"/>
</dbReference>
<feature type="active site" evidence="12">
    <location>
        <position position="116"/>
    </location>
</feature>
<feature type="active site" description="Proton donor" evidence="12">
    <location>
        <position position="85"/>
    </location>
</feature>
<evidence type="ECO:0000256" key="7">
    <source>
        <dbReference type="ARBA" id="ARBA00061234"/>
    </source>
</evidence>
<evidence type="ECO:0000313" key="14">
    <source>
        <dbReference type="EMBL" id="PRR81792.1"/>
    </source>
</evidence>
<comment type="similarity">
    <text evidence="7 12">Belongs to the GCKR-like family. MurNAc-6-P etherase subfamily.</text>
</comment>
<evidence type="ECO:0000256" key="5">
    <source>
        <dbReference type="ARBA" id="ARBA00060595"/>
    </source>
</evidence>
<dbReference type="Gene3D" id="1.10.8.1080">
    <property type="match status" value="1"/>
</dbReference>
<comment type="caution">
    <text evidence="14">The sequence shown here is derived from an EMBL/GenBank/DDBJ whole genome shotgun (WGS) entry which is preliminary data.</text>
</comment>
<dbReference type="PANTHER" id="PTHR10088">
    <property type="entry name" value="GLUCOKINASE REGULATORY PROTEIN"/>
    <property type="match status" value="1"/>
</dbReference>
<dbReference type="InterPro" id="IPR046348">
    <property type="entry name" value="SIS_dom_sf"/>
</dbReference>
<dbReference type="Pfam" id="PF20741">
    <property type="entry name" value="GKRP-like_C"/>
    <property type="match status" value="1"/>
</dbReference>
<comment type="pathway">
    <text evidence="5">Amino-sugar metabolism; 1,6-anhydro-N-acetylmuramate degradation.</text>
</comment>
<dbReference type="PROSITE" id="PS01272">
    <property type="entry name" value="GCKR"/>
    <property type="match status" value="1"/>
</dbReference>
<dbReference type="EMBL" id="PVXQ01000024">
    <property type="protein sequence ID" value="PRR81792.1"/>
    <property type="molecule type" value="Genomic_DNA"/>
</dbReference>
<dbReference type="NCBIfam" id="NF009222">
    <property type="entry name" value="PRK12570.1"/>
    <property type="match status" value="1"/>
</dbReference>
<evidence type="ECO:0000256" key="10">
    <source>
        <dbReference type="ARBA" id="ARBA00077905"/>
    </source>
</evidence>
<dbReference type="GO" id="GO:0016803">
    <property type="term" value="F:ether hydrolase activity"/>
    <property type="evidence" value="ECO:0007669"/>
    <property type="project" value="TreeGrafter"/>
</dbReference>
<evidence type="ECO:0000256" key="12">
    <source>
        <dbReference type="HAMAP-Rule" id="MF_00068"/>
    </source>
</evidence>
<keyword evidence="2 12" id="KW-0456">Lyase</keyword>
<dbReference type="GO" id="GO:0097367">
    <property type="term" value="F:carbohydrate derivative binding"/>
    <property type="evidence" value="ECO:0007669"/>
    <property type="project" value="InterPro"/>
</dbReference>
<dbReference type="FunFam" id="1.10.8.1080:FF:000001">
    <property type="entry name" value="N-acetylmuramic acid 6-phosphate etherase"/>
    <property type="match status" value="1"/>
</dbReference>
<dbReference type="GO" id="GO:0016835">
    <property type="term" value="F:carbon-oxygen lyase activity"/>
    <property type="evidence" value="ECO:0007669"/>
    <property type="project" value="UniProtKB-UniRule"/>
</dbReference>
<comment type="pathway">
    <text evidence="12">Amino-sugar metabolism; N-acetylmuramate degradation.</text>
</comment>
<evidence type="ECO:0000256" key="6">
    <source>
        <dbReference type="ARBA" id="ARBA00060672"/>
    </source>
</evidence>
<comment type="catalytic activity">
    <reaction evidence="4 12">
        <text>N-acetyl-D-muramate 6-phosphate + H2O = N-acetyl-D-glucosamine 6-phosphate + (R)-lactate</text>
        <dbReference type="Rhea" id="RHEA:26410"/>
        <dbReference type="ChEBI" id="CHEBI:15377"/>
        <dbReference type="ChEBI" id="CHEBI:16004"/>
        <dbReference type="ChEBI" id="CHEBI:57513"/>
        <dbReference type="ChEBI" id="CHEBI:58722"/>
        <dbReference type="EC" id="4.2.1.126"/>
    </reaction>
</comment>
<dbReference type="OrthoDB" id="9813395at2"/>
<dbReference type="InterPro" id="IPR005486">
    <property type="entry name" value="Glucokinase_regulatory_CS"/>
</dbReference>
<evidence type="ECO:0000256" key="1">
    <source>
        <dbReference type="ARBA" id="ARBA00011738"/>
    </source>
</evidence>
<dbReference type="InterPro" id="IPR001347">
    <property type="entry name" value="SIS_dom"/>
</dbReference>
<reference evidence="14 15" key="1">
    <citation type="submission" date="2018-03" db="EMBL/GenBank/DDBJ databases">
        <title>Genome sequence of Clostridium vincentii DSM 10228.</title>
        <authorList>
            <person name="Poehlein A."/>
            <person name="Daniel R."/>
        </authorList>
    </citation>
    <scope>NUCLEOTIDE SEQUENCE [LARGE SCALE GENOMIC DNA]</scope>
    <source>
        <strain evidence="14 15">DSM 10228</strain>
    </source>
</reference>
<evidence type="ECO:0000259" key="13">
    <source>
        <dbReference type="PROSITE" id="PS51464"/>
    </source>
</evidence>
<accession>A0A2T0BD80</accession>
<evidence type="ECO:0000256" key="11">
    <source>
        <dbReference type="ARBA" id="ARBA00084049"/>
    </source>
</evidence>
<evidence type="ECO:0000256" key="8">
    <source>
        <dbReference type="ARBA" id="ARBA00067056"/>
    </source>
</evidence>
<comment type="function">
    <text evidence="12">Specifically catalyzes the cleavage of the D-lactyl ether substituent of MurNAc 6-phosphate, producing GlcNAc 6-phosphate and D-lactate.</text>
</comment>
<keyword evidence="15" id="KW-1185">Reference proteome</keyword>
<dbReference type="RefSeq" id="WP_106060232.1">
    <property type="nucleotide sequence ID" value="NZ_PVXQ01000024.1"/>
</dbReference>
<dbReference type="InterPro" id="IPR005488">
    <property type="entry name" value="Etherase_MurQ"/>
</dbReference>
<feature type="domain" description="SIS" evidence="13">
    <location>
        <begin position="57"/>
        <end position="220"/>
    </location>
</feature>
<dbReference type="GO" id="GO:0097173">
    <property type="term" value="P:N-acetylmuramic acid catabolic process"/>
    <property type="evidence" value="ECO:0007669"/>
    <property type="project" value="UniProtKB-UniPathway"/>
</dbReference>
<dbReference type="GO" id="GO:0046348">
    <property type="term" value="P:amino sugar catabolic process"/>
    <property type="evidence" value="ECO:0007669"/>
    <property type="project" value="InterPro"/>
</dbReference>
<dbReference type="UniPathway" id="UPA00342"/>
<dbReference type="FunFam" id="3.40.50.10490:FF:000014">
    <property type="entry name" value="N-acetylmuramic acid 6-phosphate etherase"/>
    <property type="match status" value="1"/>
</dbReference>
<dbReference type="GO" id="GO:0009254">
    <property type="term" value="P:peptidoglycan turnover"/>
    <property type="evidence" value="ECO:0007669"/>
    <property type="project" value="TreeGrafter"/>
</dbReference>
<dbReference type="AlphaFoldDB" id="A0A2T0BD80"/>
<dbReference type="HAMAP" id="MF_00068">
    <property type="entry name" value="MurQ"/>
    <property type="match status" value="1"/>
</dbReference>
<organism evidence="14 15">
    <name type="scientific">Clostridium vincentii</name>
    <dbReference type="NCBI Taxonomy" id="52704"/>
    <lineage>
        <taxon>Bacteria</taxon>
        <taxon>Bacillati</taxon>
        <taxon>Bacillota</taxon>
        <taxon>Clostridia</taxon>
        <taxon>Eubacteriales</taxon>
        <taxon>Clostridiaceae</taxon>
        <taxon>Clostridium</taxon>
    </lineage>
</organism>
<dbReference type="PANTHER" id="PTHR10088:SF4">
    <property type="entry name" value="GLUCOKINASE REGULATORY PROTEIN"/>
    <property type="match status" value="1"/>
</dbReference>
<proteinExistence type="inferred from homology"/>
<dbReference type="Proteomes" id="UP000239471">
    <property type="component" value="Unassembled WGS sequence"/>
</dbReference>